<protein>
    <recommendedName>
        <fullName evidence="1">N-acetyltransferase domain-containing protein</fullName>
    </recommendedName>
</protein>
<gene>
    <name evidence="2" type="ORF">GCM10025862_20500</name>
</gene>
<comment type="caution">
    <text evidence="2">The sequence shown here is derived from an EMBL/GenBank/DDBJ whole genome shotgun (WGS) entry which is preliminary data.</text>
</comment>
<evidence type="ECO:0000313" key="2">
    <source>
        <dbReference type="EMBL" id="GMA20029.1"/>
    </source>
</evidence>
<dbReference type="Gene3D" id="3.40.630.30">
    <property type="match status" value="1"/>
</dbReference>
<evidence type="ECO:0000259" key="1">
    <source>
        <dbReference type="PROSITE" id="PS51186"/>
    </source>
</evidence>
<accession>A0ABQ6HRC0</accession>
<feature type="domain" description="N-acetyltransferase" evidence="1">
    <location>
        <begin position="162"/>
        <end position="301"/>
    </location>
</feature>
<reference evidence="3" key="1">
    <citation type="journal article" date="2019" name="Int. J. Syst. Evol. Microbiol.">
        <title>The Global Catalogue of Microorganisms (GCM) 10K type strain sequencing project: providing services to taxonomists for standard genome sequencing and annotation.</title>
        <authorList>
            <consortium name="The Broad Institute Genomics Platform"/>
            <consortium name="The Broad Institute Genome Sequencing Center for Infectious Disease"/>
            <person name="Wu L."/>
            <person name="Ma J."/>
        </authorList>
    </citation>
    <scope>NUCLEOTIDE SEQUENCE [LARGE SCALE GENOMIC DNA]</scope>
    <source>
        <strain evidence="3">NBRC 105830</strain>
    </source>
</reference>
<dbReference type="SUPFAM" id="SSF55729">
    <property type="entry name" value="Acyl-CoA N-acyltransferases (Nat)"/>
    <property type="match status" value="1"/>
</dbReference>
<dbReference type="CDD" id="cd04301">
    <property type="entry name" value="NAT_SF"/>
    <property type="match status" value="1"/>
</dbReference>
<dbReference type="Proteomes" id="UP001157109">
    <property type="component" value="Unassembled WGS sequence"/>
</dbReference>
<proteinExistence type="predicted"/>
<dbReference type="Pfam" id="PF00583">
    <property type="entry name" value="Acetyltransf_1"/>
    <property type="match status" value="1"/>
</dbReference>
<dbReference type="EMBL" id="BSUJ01000001">
    <property type="protein sequence ID" value="GMA20029.1"/>
    <property type="molecule type" value="Genomic_DNA"/>
</dbReference>
<evidence type="ECO:0000313" key="3">
    <source>
        <dbReference type="Proteomes" id="UP001157109"/>
    </source>
</evidence>
<sequence>MTPSVADLPRVLAALASFQTDDDGPPQLHPGDVGWGQKDGAAALAHQIRVWEREGDPVVIGVGDASVMRLAVSPTVAEDEALAVSIADDLAGDGVIGGPVASAEVRYGGALRRTLHARGWTPGDAWACFTRDLSRPVPAPALRVEVVDGASGATGADAETADEIGDETVVRDVVAAHLAAWHRSTFSVEKFRAMAAGPAFRRARFLVLHADDAPVATACVWSAGPERPGLIEPLGVGREHRGHGHGRAIVDACAWALRELGASSMRVATPVTQWPAVPLYAATMRRLPDVPDFVRPARERS</sequence>
<dbReference type="PROSITE" id="PS51186">
    <property type="entry name" value="GNAT"/>
    <property type="match status" value="1"/>
</dbReference>
<keyword evidence="3" id="KW-1185">Reference proteome</keyword>
<name>A0ABQ6HRC0_9MICO</name>
<dbReference type="InterPro" id="IPR016181">
    <property type="entry name" value="Acyl_CoA_acyltransferase"/>
</dbReference>
<organism evidence="2 3">
    <name type="scientific">Arsenicicoccus piscis</name>
    <dbReference type="NCBI Taxonomy" id="673954"/>
    <lineage>
        <taxon>Bacteria</taxon>
        <taxon>Bacillati</taxon>
        <taxon>Actinomycetota</taxon>
        <taxon>Actinomycetes</taxon>
        <taxon>Micrococcales</taxon>
        <taxon>Intrasporangiaceae</taxon>
        <taxon>Arsenicicoccus</taxon>
    </lineage>
</organism>
<dbReference type="InterPro" id="IPR000182">
    <property type="entry name" value="GNAT_dom"/>
</dbReference>